<name>A0AAD8E6X4_DIPPU</name>
<feature type="region of interest" description="Disordered" evidence="1">
    <location>
        <begin position="1"/>
        <end position="27"/>
    </location>
</feature>
<feature type="compositionally biased region" description="Polar residues" evidence="1">
    <location>
        <begin position="1"/>
        <end position="20"/>
    </location>
</feature>
<feature type="compositionally biased region" description="Low complexity" evidence="1">
    <location>
        <begin position="595"/>
        <end position="607"/>
    </location>
</feature>
<dbReference type="InterPro" id="IPR056583">
    <property type="entry name" value="EDRF1_TPR"/>
</dbReference>
<dbReference type="PANTHER" id="PTHR15000">
    <property type="entry name" value="ERYTHROID DIFFERENTIATION-RELATED FACTOR 1"/>
    <property type="match status" value="1"/>
</dbReference>
<protein>
    <recommendedName>
        <fullName evidence="6">Erythroid differentiation-related factor 1</fullName>
    </recommendedName>
</protein>
<evidence type="ECO:0000313" key="5">
    <source>
        <dbReference type="Proteomes" id="UP001233999"/>
    </source>
</evidence>
<dbReference type="Pfam" id="PF23788">
    <property type="entry name" value="EDRF1_N"/>
    <property type="match status" value="2"/>
</dbReference>
<reference evidence="4" key="2">
    <citation type="submission" date="2023-05" db="EMBL/GenBank/DDBJ databases">
        <authorList>
            <person name="Fouks B."/>
        </authorList>
    </citation>
    <scope>NUCLEOTIDE SEQUENCE</scope>
    <source>
        <strain evidence="4">Stay&amp;Tobe</strain>
        <tissue evidence="4">Testes</tissue>
    </source>
</reference>
<evidence type="ECO:0000313" key="4">
    <source>
        <dbReference type="EMBL" id="KAJ9579565.1"/>
    </source>
</evidence>
<dbReference type="Proteomes" id="UP001233999">
    <property type="component" value="Unassembled WGS sequence"/>
</dbReference>
<sequence>MEGEQTLRTEQMGENLNYASPDSPRKPVKSTAVVKYSAVQSIANFAQLQCNTDLNLPPSNWLSNSAESYGLQYVPFHSSGFSSFRMAHMFPDCVGEVDVVSDAENIKKLLKIPYSKGPVSMMVHRIQNTLLIDEFDIHKHLFRTDTDWEWLRKFVFDHVLKSLSDKDKGIFHKNNSRYALQQKSLVSKFLYHSIAVAEPKNSVNESQNNSDEAPVSMPVATSWPPLPEPRLEENLPDPASNHKFARNVVWTFEDIQMLIGTDMPIFGGATHPCISLRLRDMAKPISVLTGIDYWLDNLMCNVPELVMCYHLDGIVQKYELIKTEDLPHMENSKFSPKVIRDVAQNILSFLKSNATKAGHTYWLFKDDDIVKLYDLTSLCTEVTDDKEQNPFTVPVAMLLYRVARNMKHSPDGRRQQGTIRMLLKNCLALLAKEKYPQIVTSAHYMLADLYVPSDTDPAAPCLDSQVDDEVVEDDKQSVGEEAFKTGAVKTWNLHECYIPLSVAVKSLCISSREEGTHQESKFNSPPPVCGGVEERCKMAVEHVAAGLECLQYFDVSDHNDCRQDSAQNQMKEEKLEVPKMAHPYQAIPMPYSPLSQQQDTEQTSSSTGNKKPTSKKKKKKAKEEVVEEEEEEKEISNPKALLCKSRIETMPIWQQPGQADSISWNVHLKTLLYEKASLVYVTLAESDYVAENYGRALQYVVHVLHILSASGNYSGLRSYLLSRAGDFCFMIVQDWKRIEVHKENYTIISTVDQDIMLQVEKDVLVEMELLPETFDSMEQMLQTSCRCYERALTLNPKSDLQRRLGNIHNELGVLYMNQAAARYQEENKEEHVFQLLFTKSLHHLEAGVKAFEAVRDEANLALLHSNTGRLMRMCAHFHSPDTRSQNSELGGQERHFYNKALSSYQKAVQVLGDRRNNPTIWDTVIWELSTTLYTMATLLQDYPALSSKSQEEVEREVVEVFMKALKYCDLETPGPRQPIYQFRAASIHHRLGSLYHKSYRTLSSDETRRKNMLMLARLHYEKSVCLLQQLEHPSEFLRVQMERVALAEYQAQSICDWWSNVKAFQAALEHVIQARPILKLMLERAQAVRVSPNNEKEDSKDEEAEELSLVKLLEQRLQFLLRNLTKLCLNKKELGNTYKNFYSMTLQNGNKDSPQAILKHLLNLISAMDSALR</sequence>
<evidence type="ECO:0000256" key="1">
    <source>
        <dbReference type="SAM" id="MobiDB-lite"/>
    </source>
</evidence>
<feature type="domain" description="EDRF1 N-terminal" evidence="3">
    <location>
        <begin position="28"/>
        <end position="224"/>
    </location>
</feature>
<dbReference type="AlphaFoldDB" id="A0AAD8E6X4"/>
<dbReference type="Pfam" id="PF23723">
    <property type="entry name" value="TPR_EDRF1"/>
    <property type="match status" value="1"/>
</dbReference>
<dbReference type="EMBL" id="JASPKZ010008385">
    <property type="protein sequence ID" value="KAJ9579565.1"/>
    <property type="molecule type" value="Genomic_DNA"/>
</dbReference>
<comment type="caution">
    <text evidence="4">The sequence shown here is derived from an EMBL/GenBank/DDBJ whole genome shotgun (WGS) entry which is preliminary data.</text>
</comment>
<evidence type="ECO:0000259" key="3">
    <source>
        <dbReference type="Pfam" id="PF23788"/>
    </source>
</evidence>
<feature type="region of interest" description="Disordered" evidence="1">
    <location>
        <begin position="586"/>
        <end position="631"/>
    </location>
</feature>
<feature type="domain" description="EDRF1 TPR repeats region" evidence="2">
    <location>
        <begin position="800"/>
        <end position="1168"/>
    </location>
</feature>
<feature type="domain" description="EDRF1 N-terminal" evidence="3">
    <location>
        <begin position="242"/>
        <end position="456"/>
    </location>
</feature>
<dbReference type="GO" id="GO:0045893">
    <property type="term" value="P:positive regulation of DNA-templated transcription"/>
    <property type="evidence" value="ECO:0007669"/>
    <property type="project" value="TreeGrafter"/>
</dbReference>
<organism evidence="4 5">
    <name type="scientific">Diploptera punctata</name>
    <name type="common">Pacific beetle cockroach</name>
    <dbReference type="NCBI Taxonomy" id="6984"/>
    <lineage>
        <taxon>Eukaryota</taxon>
        <taxon>Metazoa</taxon>
        <taxon>Ecdysozoa</taxon>
        <taxon>Arthropoda</taxon>
        <taxon>Hexapoda</taxon>
        <taxon>Insecta</taxon>
        <taxon>Pterygota</taxon>
        <taxon>Neoptera</taxon>
        <taxon>Polyneoptera</taxon>
        <taxon>Dictyoptera</taxon>
        <taxon>Blattodea</taxon>
        <taxon>Blaberoidea</taxon>
        <taxon>Blaberidae</taxon>
        <taxon>Diplopterinae</taxon>
        <taxon>Diploptera</taxon>
    </lineage>
</organism>
<gene>
    <name evidence="4" type="ORF">L9F63_004750</name>
</gene>
<evidence type="ECO:0000259" key="2">
    <source>
        <dbReference type="Pfam" id="PF23723"/>
    </source>
</evidence>
<reference evidence="4" key="1">
    <citation type="journal article" date="2023" name="IScience">
        <title>Live-bearing cockroach genome reveals convergent evolutionary mechanisms linked to viviparity in insects and beyond.</title>
        <authorList>
            <person name="Fouks B."/>
            <person name="Harrison M.C."/>
            <person name="Mikhailova A.A."/>
            <person name="Marchal E."/>
            <person name="English S."/>
            <person name="Carruthers M."/>
            <person name="Jennings E.C."/>
            <person name="Chiamaka E.L."/>
            <person name="Frigard R.A."/>
            <person name="Pippel M."/>
            <person name="Attardo G.M."/>
            <person name="Benoit J.B."/>
            <person name="Bornberg-Bauer E."/>
            <person name="Tobe S.S."/>
        </authorList>
    </citation>
    <scope>NUCLEOTIDE SEQUENCE</scope>
    <source>
        <strain evidence="4">Stay&amp;Tobe</strain>
    </source>
</reference>
<proteinExistence type="predicted"/>
<evidence type="ECO:0008006" key="6">
    <source>
        <dbReference type="Google" id="ProtNLM"/>
    </source>
</evidence>
<keyword evidence="5" id="KW-1185">Reference proteome</keyword>
<dbReference type="PANTHER" id="PTHR15000:SF1">
    <property type="entry name" value="ERYTHROID DIFFERENTIATION-RELATED FACTOR 1"/>
    <property type="match status" value="1"/>
</dbReference>
<accession>A0AAD8E6X4</accession>
<dbReference type="InterPro" id="IPR056582">
    <property type="entry name" value="EDRF1_N"/>
</dbReference>